<feature type="signal peptide" evidence="1">
    <location>
        <begin position="1"/>
        <end position="20"/>
    </location>
</feature>
<dbReference type="RefSeq" id="WP_006272138.1">
    <property type="nucleotide sequence ID" value="NZ_GL883077.1"/>
</dbReference>
<evidence type="ECO:0000313" key="2">
    <source>
        <dbReference type="EMBL" id="EGF92953.1"/>
    </source>
</evidence>
<proteinExistence type="predicted"/>
<gene>
    <name evidence="2" type="ORF">ABI_13920</name>
</gene>
<dbReference type="AlphaFoldDB" id="F4QIG4"/>
<dbReference type="OrthoDB" id="9804333at2"/>
<protein>
    <submittedName>
        <fullName evidence="2">Conserved secreted protein, containing N-terminal phosphoesterase domain of PHP family</fullName>
    </submittedName>
</protein>
<dbReference type="InterPro" id="IPR016195">
    <property type="entry name" value="Pol/histidinol_Pase-like"/>
</dbReference>
<evidence type="ECO:0000313" key="3">
    <source>
        <dbReference type="Proteomes" id="UP000006512"/>
    </source>
</evidence>
<dbReference type="Gene3D" id="3.20.20.140">
    <property type="entry name" value="Metal-dependent hydrolases"/>
    <property type="match status" value="1"/>
</dbReference>
<dbReference type="STRING" id="715226.ABI_13920"/>
<evidence type="ECO:0000256" key="1">
    <source>
        <dbReference type="SAM" id="SignalP"/>
    </source>
</evidence>
<organism evidence="2 3">
    <name type="scientific">Asticcacaulis biprosthecium C19</name>
    <dbReference type="NCBI Taxonomy" id="715226"/>
    <lineage>
        <taxon>Bacteria</taxon>
        <taxon>Pseudomonadati</taxon>
        <taxon>Pseudomonadota</taxon>
        <taxon>Alphaproteobacteria</taxon>
        <taxon>Caulobacterales</taxon>
        <taxon>Caulobacteraceae</taxon>
        <taxon>Asticcacaulis</taxon>
    </lineage>
</organism>
<feature type="chain" id="PRO_5003320264" evidence="1">
    <location>
        <begin position="21"/>
        <end position="455"/>
    </location>
</feature>
<name>F4QIG4_9CAUL</name>
<dbReference type="EMBL" id="GL883077">
    <property type="protein sequence ID" value="EGF92953.1"/>
    <property type="molecule type" value="Genomic_DNA"/>
</dbReference>
<accession>F4QIG4</accession>
<keyword evidence="3" id="KW-1185">Reference proteome</keyword>
<reference evidence="3" key="1">
    <citation type="submission" date="2011-03" db="EMBL/GenBank/DDBJ databases">
        <title>Draft genome sequence of Brevundimonas diminuta.</title>
        <authorList>
            <person name="Brown P.J.B."/>
            <person name="Buechlein A."/>
            <person name="Hemmerich C."/>
            <person name="Brun Y.V."/>
        </authorList>
    </citation>
    <scope>NUCLEOTIDE SEQUENCE [LARGE SCALE GENOMIC DNA]</scope>
    <source>
        <strain evidence="3">C19</strain>
    </source>
</reference>
<dbReference type="HOGENOM" id="CLU_021963_0_0_5"/>
<dbReference type="SUPFAM" id="SSF89550">
    <property type="entry name" value="PHP domain-like"/>
    <property type="match status" value="1"/>
</dbReference>
<dbReference type="eggNOG" id="COG1387">
    <property type="taxonomic scope" value="Bacteria"/>
</dbReference>
<keyword evidence="1" id="KW-0732">Signal</keyword>
<sequence>MAFDILLALMLAPLPSLAPAETPRQWLAGDHHVHSRYSGKSVDGVYVLGQDGIYTLPENARKAHQYGLSWVVMIDHGGEGLSKLRYEQTYPELVEARAAVPQVIQFFGMELDTPGGDHSSLIMPIDSTEAGTLRRLESAYAAYETRDPARDDPERMIAMLEEMNDLTPRPLVIANHPSRGAPSPDGYGRHSPASLRRWNDTAWDIAVGMEGAPGHQGTSLKKGASPDTLRKRGYYVHSPTYGGFDTMTARLGGAWDGLLGEGRRFWITATSDSHRNVADGGEDFWPGQYAKTWVLARHDPADVLDAIRRGRMFVATGDLISELDVDINGAGLGDAAQVRVGETVTISVRLRDPDVPNPNGNRPEVKRVDLIMGAVSGQARDHNPSTHIVRRFTPADWQREGEVITLSYTFTVGHDSYVRLRGTATDELEPVADPLGEDPWPDLWFYSNPIFIETN</sequence>
<dbReference type="Proteomes" id="UP000006512">
    <property type="component" value="Unassembled WGS sequence"/>
</dbReference>